<dbReference type="Proteomes" id="UP000007799">
    <property type="component" value="Unassembled WGS sequence"/>
</dbReference>
<dbReference type="GO" id="GO:0051999">
    <property type="term" value="P:mannosyl-inositol phosphorylceramide biosynthetic process"/>
    <property type="evidence" value="ECO:0007669"/>
    <property type="project" value="TreeGrafter"/>
</dbReference>
<dbReference type="PANTHER" id="PTHR32385">
    <property type="entry name" value="MANNOSYL PHOSPHORYLINOSITOL CERAMIDE SYNTHASE"/>
    <property type="match status" value="1"/>
</dbReference>
<dbReference type="OMA" id="HFFMAER"/>
<keyword evidence="2" id="KW-0812">Transmembrane</keyword>
<dbReference type="GeneID" id="16073813"/>
<feature type="transmembrane region" description="Helical" evidence="2">
    <location>
        <begin position="335"/>
        <end position="353"/>
    </location>
</feature>
<dbReference type="OrthoDB" id="3647at2759"/>
<evidence type="ECO:0000313" key="4">
    <source>
        <dbReference type="Proteomes" id="UP000007799"/>
    </source>
</evidence>
<feature type="transmembrane region" description="Helical" evidence="2">
    <location>
        <begin position="45"/>
        <end position="67"/>
    </location>
</feature>
<dbReference type="SUPFAM" id="SSF53448">
    <property type="entry name" value="Nucleotide-diphospho-sugar transferases"/>
    <property type="match status" value="1"/>
</dbReference>
<dbReference type="InterPro" id="IPR029044">
    <property type="entry name" value="Nucleotide-diphossugar_trans"/>
</dbReference>
<dbReference type="eggNOG" id="ENOG502QS3D">
    <property type="taxonomic scope" value="Eukaryota"/>
</dbReference>
<evidence type="ECO:0000256" key="2">
    <source>
        <dbReference type="SAM" id="Phobius"/>
    </source>
</evidence>
<dbReference type="AlphaFoldDB" id="F2UCN1"/>
<gene>
    <name evidence="3" type="ORF">PTSG_06348</name>
</gene>
<dbReference type="EMBL" id="GL832968">
    <property type="protein sequence ID" value="EGD74338.1"/>
    <property type="molecule type" value="Genomic_DNA"/>
</dbReference>
<feature type="transmembrane region" description="Helical" evidence="2">
    <location>
        <begin position="300"/>
        <end position="323"/>
    </location>
</feature>
<evidence type="ECO:0000256" key="1">
    <source>
        <dbReference type="ARBA" id="ARBA00022679"/>
    </source>
</evidence>
<dbReference type="Gene3D" id="3.90.550.20">
    <property type="match status" value="1"/>
</dbReference>
<proteinExistence type="predicted"/>
<keyword evidence="2" id="KW-0472">Membrane</keyword>
<dbReference type="GO" id="GO:0000030">
    <property type="term" value="F:mannosyltransferase activity"/>
    <property type="evidence" value="ECO:0007669"/>
    <property type="project" value="TreeGrafter"/>
</dbReference>
<keyword evidence="1" id="KW-0808">Transferase</keyword>
<dbReference type="KEGG" id="sre:PTSG_06348"/>
<dbReference type="PANTHER" id="PTHR32385:SF22">
    <property type="entry name" value="MANNOSYL PHOSPHORYLINOSITOL CERAMIDE SYNTHASE SUR1"/>
    <property type="match status" value="1"/>
</dbReference>
<dbReference type="InterPro" id="IPR051706">
    <property type="entry name" value="Glycosyltransferase_domain"/>
</dbReference>
<organism evidence="4">
    <name type="scientific">Salpingoeca rosetta (strain ATCC 50818 / BSB-021)</name>
    <dbReference type="NCBI Taxonomy" id="946362"/>
    <lineage>
        <taxon>Eukaryota</taxon>
        <taxon>Choanoflagellata</taxon>
        <taxon>Craspedida</taxon>
        <taxon>Salpingoecidae</taxon>
        <taxon>Salpingoeca</taxon>
    </lineage>
</organism>
<sequence>MGLPKPLSVGGRDGGGGSVPSWASRLSGAGAQGSRLKQFLLQVDGFVALVLVLVPALLLVSALWTFATFRIVTPAEFQSCATQECQLRIPKIIHQTYKTADLPEDWKDTPAQWNRTHPGWRYEFWTDERNRDFIATHYPWFLEQFDAYPNGIQRADAIRYFILYHYGGVYADLDIVPIRNIEPMLGDAELVLPETPNVGLTNAFMACTQHNDFMRFLTTQLQPYANKWYHVTRHWQIITSTGPTFIWKMANMYDGPSSMLRVPASVWGKCLICQDSCPVVEGGYLRHLVGDSWHDWDSFFFTYILFCHQTTVIMGALVVFVLFTQRASTPHWVRTHRDVVIFAVVSFILVMILS</sequence>
<dbReference type="InParanoid" id="F2UCN1"/>
<protein>
    <submittedName>
        <fullName evidence="3">MIPC synthase</fullName>
    </submittedName>
</protein>
<accession>F2UCN1</accession>
<dbReference type="RefSeq" id="XP_004993238.1">
    <property type="nucleotide sequence ID" value="XM_004993181.1"/>
</dbReference>
<reference evidence="3" key="1">
    <citation type="submission" date="2009-08" db="EMBL/GenBank/DDBJ databases">
        <title>Annotation of Salpingoeca rosetta.</title>
        <authorList>
            <consortium name="The Broad Institute Genome Sequencing Platform"/>
            <person name="Russ C."/>
            <person name="Cuomo C."/>
            <person name="Burger G."/>
            <person name="Gray M.W."/>
            <person name="Holland P.W.H."/>
            <person name="King N."/>
            <person name="Lang F.B.F."/>
            <person name="Roger A.J."/>
            <person name="Ruiz-Trillo I."/>
            <person name="Young S.K."/>
            <person name="Zeng Q."/>
            <person name="Gargeya S."/>
            <person name="Alvarado L."/>
            <person name="Berlin A."/>
            <person name="Chapman S.B."/>
            <person name="Chen Z."/>
            <person name="Freedman E."/>
            <person name="Gellesch M."/>
            <person name="Goldberg J."/>
            <person name="Griggs A."/>
            <person name="Gujja S."/>
            <person name="Heilman E."/>
            <person name="Heiman D."/>
            <person name="Howarth C."/>
            <person name="Mehta T."/>
            <person name="Neiman D."/>
            <person name="Pearson M."/>
            <person name="Roberts A."/>
            <person name="Saif S."/>
            <person name="Shea T."/>
            <person name="Shenoy N."/>
            <person name="Sisk P."/>
            <person name="Stolte C."/>
            <person name="Sykes S."/>
            <person name="White J."/>
            <person name="Yandava C."/>
            <person name="Haas B."/>
            <person name="Nusbaum C."/>
            <person name="Birren B."/>
        </authorList>
    </citation>
    <scope>NUCLEOTIDE SEQUENCE [LARGE SCALE GENOMIC DNA]</scope>
    <source>
        <strain evidence="3">ATCC 50818</strain>
    </source>
</reference>
<dbReference type="InterPro" id="IPR007577">
    <property type="entry name" value="GlycoTrfase_DXD_sugar-bd_CS"/>
</dbReference>
<dbReference type="Pfam" id="PF04488">
    <property type="entry name" value="Gly_transf_sug"/>
    <property type="match status" value="1"/>
</dbReference>
<keyword evidence="2" id="KW-1133">Transmembrane helix</keyword>
<evidence type="ECO:0000313" key="3">
    <source>
        <dbReference type="EMBL" id="EGD74338.1"/>
    </source>
</evidence>
<keyword evidence="4" id="KW-1185">Reference proteome</keyword>
<dbReference type="GO" id="GO:0016020">
    <property type="term" value="C:membrane"/>
    <property type="evidence" value="ECO:0007669"/>
    <property type="project" value="GOC"/>
</dbReference>
<name>F2UCN1_SALR5</name>